<accession>A0A656HAQ7</accession>
<dbReference type="OrthoDB" id="8690039at2"/>
<evidence type="ECO:0008006" key="3">
    <source>
        <dbReference type="Google" id="ProtNLM"/>
    </source>
</evidence>
<evidence type="ECO:0000313" key="1">
    <source>
        <dbReference type="EMBL" id="EIJ33313.1"/>
    </source>
</evidence>
<dbReference type="AlphaFoldDB" id="A0A656HAQ7"/>
<keyword evidence="2" id="KW-1185">Reference proteome</keyword>
<dbReference type="EMBL" id="JH651384">
    <property type="protein sequence ID" value="EIJ33313.1"/>
    <property type="molecule type" value="Genomic_DNA"/>
</dbReference>
<organism evidence="1 2">
    <name type="scientific">Thiothrix nivea (strain ATCC 35100 / DSM 5205 / JP2)</name>
    <dbReference type="NCBI Taxonomy" id="870187"/>
    <lineage>
        <taxon>Bacteria</taxon>
        <taxon>Pseudomonadati</taxon>
        <taxon>Pseudomonadota</taxon>
        <taxon>Gammaproteobacteria</taxon>
        <taxon>Thiotrichales</taxon>
        <taxon>Thiotrichaceae</taxon>
        <taxon>Thiothrix</taxon>
    </lineage>
</organism>
<dbReference type="RefSeq" id="WP_002707267.1">
    <property type="nucleotide sequence ID" value="NZ_JH651384.1"/>
</dbReference>
<proteinExistence type="predicted"/>
<evidence type="ECO:0000313" key="2">
    <source>
        <dbReference type="Proteomes" id="UP000005317"/>
    </source>
</evidence>
<protein>
    <recommendedName>
        <fullName evidence="3">DUF1833 domain-containing protein</fullName>
    </recommendedName>
</protein>
<dbReference type="Proteomes" id="UP000005317">
    <property type="component" value="Unassembled WGS sequence"/>
</dbReference>
<sequence length="166" mass="18183">MAAYDAVWKEAVLMAPTDKTFIDTLEISSPLLAQPIRVCNSFTNLVTGHGDFQPFYFELELPQVEPNTVPQLLVKIANVSATLREGLRQIKAATGATSVRYRRYQIADATGLPVLDEEMGIPLPVARVGIPMGSAFIAITCEPVNIVNIPLHKNLYTTARFPGLKT</sequence>
<reference evidence="2" key="1">
    <citation type="journal article" date="2011" name="Stand. Genomic Sci.">
        <title>Genome sequence of the filamentous, gliding Thiothrix nivea neotype strain (JP2(T)).</title>
        <authorList>
            <person name="Lapidus A."/>
            <person name="Nolan M."/>
            <person name="Lucas S."/>
            <person name="Glavina Del Rio T."/>
            <person name="Tice H."/>
            <person name="Cheng J.F."/>
            <person name="Tapia R."/>
            <person name="Han C."/>
            <person name="Goodwin L."/>
            <person name="Pitluck S."/>
            <person name="Liolios K."/>
            <person name="Pagani I."/>
            <person name="Ivanova N."/>
            <person name="Huntemann M."/>
            <person name="Mavromatis K."/>
            <person name="Mikhailova N."/>
            <person name="Pati A."/>
            <person name="Chen A."/>
            <person name="Palaniappan K."/>
            <person name="Land M."/>
            <person name="Brambilla E.M."/>
            <person name="Rohde M."/>
            <person name="Abt B."/>
            <person name="Verbarg S."/>
            <person name="Goker M."/>
            <person name="Bristow J."/>
            <person name="Eisen J.A."/>
            <person name="Markowitz V."/>
            <person name="Hugenholtz P."/>
            <person name="Kyrpides N.C."/>
            <person name="Klenk H.P."/>
            <person name="Woyke T."/>
        </authorList>
    </citation>
    <scope>NUCLEOTIDE SEQUENCE [LARGE SCALE GENOMIC DNA]</scope>
    <source>
        <strain evidence="2">ATCC 35100 / DSM 5205 / JP2</strain>
    </source>
</reference>
<dbReference type="InterPro" id="IPR014974">
    <property type="entry name" value="DUF1833"/>
</dbReference>
<dbReference type="Pfam" id="PF08875">
    <property type="entry name" value="DUF1833"/>
    <property type="match status" value="1"/>
</dbReference>
<gene>
    <name evidence="1" type="ORF">Thini_0676</name>
</gene>
<name>A0A656HAQ7_THINJ</name>